<dbReference type="SUPFAM" id="SSF53328">
    <property type="entry name" value="Formyltransferase"/>
    <property type="match status" value="1"/>
</dbReference>
<accession>X0ZEE3</accession>
<feature type="non-terminal residue" evidence="1">
    <location>
        <position position="36"/>
    </location>
</feature>
<dbReference type="Gene3D" id="3.40.50.12230">
    <property type="match status" value="1"/>
</dbReference>
<dbReference type="InterPro" id="IPR036477">
    <property type="entry name" value="Formyl_transf_N_sf"/>
</dbReference>
<protein>
    <recommendedName>
        <fullName evidence="2">Methionyl-tRNA formyltransferase</fullName>
    </recommendedName>
</protein>
<evidence type="ECO:0000313" key="1">
    <source>
        <dbReference type="EMBL" id="GAG67985.1"/>
    </source>
</evidence>
<proteinExistence type="predicted"/>
<dbReference type="AlphaFoldDB" id="X0ZEE3"/>
<organism evidence="1">
    <name type="scientific">marine sediment metagenome</name>
    <dbReference type="NCBI Taxonomy" id="412755"/>
    <lineage>
        <taxon>unclassified sequences</taxon>
        <taxon>metagenomes</taxon>
        <taxon>ecological metagenomes</taxon>
    </lineage>
</organism>
<sequence>MKLIFLGTPQFSVPFLRTINSSHHKILAVITNPDRK</sequence>
<evidence type="ECO:0008006" key="2">
    <source>
        <dbReference type="Google" id="ProtNLM"/>
    </source>
</evidence>
<dbReference type="EMBL" id="BART01002792">
    <property type="protein sequence ID" value="GAG67985.1"/>
    <property type="molecule type" value="Genomic_DNA"/>
</dbReference>
<reference evidence="1" key="1">
    <citation type="journal article" date="2014" name="Front. Microbiol.">
        <title>High frequency of phylogenetically diverse reductive dehalogenase-homologous genes in deep subseafloor sedimentary metagenomes.</title>
        <authorList>
            <person name="Kawai M."/>
            <person name="Futagami T."/>
            <person name="Toyoda A."/>
            <person name="Takaki Y."/>
            <person name="Nishi S."/>
            <person name="Hori S."/>
            <person name="Arai W."/>
            <person name="Tsubouchi T."/>
            <person name="Morono Y."/>
            <person name="Uchiyama I."/>
            <person name="Ito T."/>
            <person name="Fujiyama A."/>
            <person name="Inagaki F."/>
            <person name="Takami H."/>
        </authorList>
    </citation>
    <scope>NUCLEOTIDE SEQUENCE</scope>
    <source>
        <strain evidence="1">Expedition CK06-06</strain>
    </source>
</reference>
<name>X0ZEE3_9ZZZZ</name>
<comment type="caution">
    <text evidence="1">The sequence shown here is derived from an EMBL/GenBank/DDBJ whole genome shotgun (WGS) entry which is preliminary data.</text>
</comment>
<gene>
    <name evidence="1" type="ORF">S01H4_08223</name>
</gene>